<reference evidence="1" key="1">
    <citation type="journal article" date="2017" name="Nature">
        <title>The sunflower genome provides insights into oil metabolism, flowering and Asterid evolution.</title>
        <authorList>
            <person name="Badouin H."/>
            <person name="Gouzy J."/>
            <person name="Grassa C.J."/>
            <person name="Murat F."/>
            <person name="Staton S.E."/>
            <person name="Cottret L."/>
            <person name="Lelandais-Briere C."/>
            <person name="Owens G.L."/>
            <person name="Carrere S."/>
            <person name="Mayjonade B."/>
            <person name="Legrand L."/>
            <person name="Gill N."/>
            <person name="Kane N.C."/>
            <person name="Bowers J.E."/>
            <person name="Hubner S."/>
            <person name="Bellec A."/>
            <person name="Berard A."/>
            <person name="Berges H."/>
            <person name="Blanchet N."/>
            <person name="Boniface M.C."/>
            <person name="Brunel D."/>
            <person name="Catrice O."/>
            <person name="Chaidir N."/>
            <person name="Claudel C."/>
            <person name="Donnadieu C."/>
            <person name="Faraut T."/>
            <person name="Fievet G."/>
            <person name="Helmstetter N."/>
            <person name="King M."/>
            <person name="Knapp S.J."/>
            <person name="Lai Z."/>
            <person name="Le Paslier M.C."/>
            <person name="Lippi Y."/>
            <person name="Lorenzon L."/>
            <person name="Mandel J.R."/>
            <person name="Marage G."/>
            <person name="Marchand G."/>
            <person name="Marquand E."/>
            <person name="Bret-Mestries E."/>
            <person name="Morien E."/>
            <person name="Nambeesan S."/>
            <person name="Nguyen T."/>
            <person name="Pegot-Espagnet P."/>
            <person name="Pouilly N."/>
            <person name="Raftis F."/>
            <person name="Sallet E."/>
            <person name="Schiex T."/>
            <person name="Thomas J."/>
            <person name="Vandecasteele C."/>
            <person name="Vares D."/>
            <person name="Vear F."/>
            <person name="Vautrin S."/>
            <person name="Crespi M."/>
            <person name="Mangin B."/>
            <person name="Burke J.M."/>
            <person name="Salse J."/>
            <person name="Munos S."/>
            <person name="Vincourt P."/>
            <person name="Rieseberg L.H."/>
            <person name="Langlade N.B."/>
        </authorList>
    </citation>
    <scope>NUCLEOTIDE SEQUENCE</scope>
    <source>
        <tissue evidence="1">Leaves</tissue>
    </source>
</reference>
<keyword evidence="2" id="KW-1185">Reference proteome</keyword>
<gene>
    <name evidence="1" type="ORF">HanXRQr2_Chr05g0208331</name>
</gene>
<dbReference type="AlphaFoldDB" id="A0A9K3NM47"/>
<dbReference type="Proteomes" id="UP000215914">
    <property type="component" value="Unassembled WGS sequence"/>
</dbReference>
<reference evidence="1" key="2">
    <citation type="submission" date="2020-06" db="EMBL/GenBank/DDBJ databases">
        <title>Helianthus annuus Genome sequencing and assembly Release 2.</title>
        <authorList>
            <person name="Gouzy J."/>
            <person name="Langlade N."/>
            <person name="Munos S."/>
        </authorList>
    </citation>
    <scope>NUCLEOTIDE SEQUENCE</scope>
    <source>
        <tissue evidence="1">Leaves</tissue>
    </source>
</reference>
<evidence type="ECO:0000313" key="1">
    <source>
        <dbReference type="EMBL" id="KAF5805356.1"/>
    </source>
</evidence>
<dbReference type="EMBL" id="MNCJ02000320">
    <property type="protein sequence ID" value="KAF5805356.1"/>
    <property type="molecule type" value="Genomic_DNA"/>
</dbReference>
<protein>
    <submittedName>
        <fullName evidence="1">Uncharacterized protein</fullName>
    </submittedName>
</protein>
<comment type="caution">
    <text evidence="1">The sequence shown here is derived from an EMBL/GenBank/DDBJ whole genome shotgun (WGS) entry which is preliminary data.</text>
</comment>
<evidence type="ECO:0000313" key="2">
    <source>
        <dbReference type="Proteomes" id="UP000215914"/>
    </source>
</evidence>
<sequence>MNGRCDTSGCTHIDAMAATLSTLSNGMFEFVMFGSMIDSSASLFVSSGRAHVTRFSWPGGCNRSTGFLPVRSSRRTTP</sequence>
<organism evidence="1 2">
    <name type="scientific">Helianthus annuus</name>
    <name type="common">Common sunflower</name>
    <dbReference type="NCBI Taxonomy" id="4232"/>
    <lineage>
        <taxon>Eukaryota</taxon>
        <taxon>Viridiplantae</taxon>
        <taxon>Streptophyta</taxon>
        <taxon>Embryophyta</taxon>
        <taxon>Tracheophyta</taxon>
        <taxon>Spermatophyta</taxon>
        <taxon>Magnoliopsida</taxon>
        <taxon>eudicotyledons</taxon>
        <taxon>Gunneridae</taxon>
        <taxon>Pentapetalae</taxon>
        <taxon>asterids</taxon>
        <taxon>campanulids</taxon>
        <taxon>Asterales</taxon>
        <taxon>Asteraceae</taxon>
        <taxon>Asteroideae</taxon>
        <taxon>Heliantheae alliance</taxon>
        <taxon>Heliantheae</taxon>
        <taxon>Helianthus</taxon>
    </lineage>
</organism>
<accession>A0A9K3NM47</accession>
<proteinExistence type="predicted"/>
<dbReference type="Gramene" id="mRNA:HanXRQr2_Chr05g0208331">
    <property type="protein sequence ID" value="CDS:HanXRQr2_Chr05g0208331.1"/>
    <property type="gene ID" value="HanXRQr2_Chr05g0208331"/>
</dbReference>
<name>A0A9K3NM47_HELAN</name>